<dbReference type="EMBL" id="UOES01000385">
    <property type="protein sequence ID" value="VAW28334.1"/>
    <property type="molecule type" value="Genomic_DNA"/>
</dbReference>
<reference evidence="1" key="1">
    <citation type="submission" date="2018-06" db="EMBL/GenBank/DDBJ databases">
        <authorList>
            <person name="Zhirakovskaya E."/>
        </authorList>
    </citation>
    <scope>NUCLEOTIDE SEQUENCE</scope>
</reference>
<name>A0A3B0V8S5_9ZZZZ</name>
<evidence type="ECO:0000313" key="1">
    <source>
        <dbReference type="EMBL" id="VAW28334.1"/>
    </source>
</evidence>
<protein>
    <submittedName>
        <fullName evidence="1">Uncharacterized protein</fullName>
    </submittedName>
</protein>
<dbReference type="NCBIfam" id="NF047446">
    <property type="entry name" value="barrel_OmpL47"/>
    <property type="match status" value="1"/>
</dbReference>
<dbReference type="InterPro" id="IPR058094">
    <property type="entry name" value="Ig-like_OmpL47-like"/>
</dbReference>
<sequence length="242" mass="27096">MKYYCLIYFLILPIILFAQQPEYPKKTFVDTTGRYYHQASLPLYFFIGTSASDKPLPLQSAPKAELYLEGHGVHSFKHENTVTNKIDVLKIYADGRAPVTTSSFLQASSYIGANNAFYGSGLKIMLSSTDKMSGVDAIYHSLNSNNFSKYDGVPVLFKTEGDFVYSYYAVDRTGNAENIKEKKFTVDLTAPSSFHNFVSISSDNVISTNSSIYLSISDSASGVAKTYYKFDKEKFRIYKGNN</sequence>
<organism evidence="1">
    <name type="scientific">hydrothermal vent metagenome</name>
    <dbReference type="NCBI Taxonomy" id="652676"/>
    <lineage>
        <taxon>unclassified sequences</taxon>
        <taxon>metagenomes</taxon>
        <taxon>ecological metagenomes</taxon>
    </lineage>
</organism>
<proteinExistence type="predicted"/>
<feature type="non-terminal residue" evidence="1">
    <location>
        <position position="242"/>
    </location>
</feature>
<gene>
    <name evidence="1" type="ORF">MNBD_BACTEROID06-132</name>
</gene>
<dbReference type="Gene3D" id="3.30.1920.20">
    <property type="match status" value="1"/>
</dbReference>
<accession>A0A3B0V8S5</accession>
<dbReference type="AlphaFoldDB" id="A0A3B0V8S5"/>